<evidence type="ECO:0000313" key="3">
    <source>
        <dbReference type="EMBL" id="MEP0815546.1"/>
    </source>
</evidence>
<proteinExistence type="predicted"/>
<dbReference type="Gene3D" id="3.30.70.260">
    <property type="match status" value="1"/>
</dbReference>
<name>A0ABV0J186_9CYAN</name>
<accession>A0ABV0J186</accession>
<dbReference type="SUPFAM" id="SSF55021">
    <property type="entry name" value="ACT-like"/>
    <property type="match status" value="1"/>
</dbReference>
<organism evidence="3 4">
    <name type="scientific">Trichocoleus desertorum GB2-A4</name>
    <dbReference type="NCBI Taxonomy" id="2933944"/>
    <lineage>
        <taxon>Bacteria</taxon>
        <taxon>Bacillati</taxon>
        <taxon>Cyanobacteriota</taxon>
        <taxon>Cyanophyceae</taxon>
        <taxon>Leptolyngbyales</taxon>
        <taxon>Trichocoleusaceae</taxon>
        <taxon>Trichocoleus</taxon>
    </lineage>
</organism>
<dbReference type="InterPro" id="IPR045865">
    <property type="entry name" value="ACT-like_dom_sf"/>
</dbReference>
<sequence>MLTDDSDRYAPLNRENQEATALDASQPSGQDSAADHRYTQTRIRIRIPKNYHQEPVISRLISQHGLTVNITAALLGANARDDGWFDLELQGTAAQIDSALLYLNELDLEIWHDSSAQEDGW</sequence>
<dbReference type="EMBL" id="JAMPKM010000001">
    <property type="protein sequence ID" value="MEP0815546.1"/>
    <property type="molecule type" value="Genomic_DNA"/>
</dbReference>
<keyword evidence="4" id="KW-1185">Reference proteome</keyword>
<dbReference type="Pfam" id="PF09383">
    <property type="entry name" value="NIL"/>
    <property type="match status" value="1"/>
</dbReference>
<dbReference type="InterPro" id="IPR018449">
    <property type="entry name" value="NIL_domain"/>
</dbReference>
<feature type="domain" description="NIL" evidence="2">
    <location>
        <begin position="39"/>
        <end position="113"/>
    </location>
</feature>
<evidence type="ECO:0000313" key="4">
    <source>
        <dbReference type="Proteomes" id="UP001464891"/>
    </source>
</evidence>
<feature type="region of interest" description="Disordered" evidence="1">
    <location>
        <begin position="1"/>
        <end position="37"/>
    </location>
</feature>
<gene>
    <name evidence="3" type="ORF">NC998_00380</name>
</gene>
<evidence type="ECO:0000259" key="2">
    <source>
        <dbReference type="SMART" id="SM00930"/>
    </source>
</evidence>
<dbReference type="RefSeq" id="WP_190431099.1">
    <property type="nucleotide sequence ID" value="NZ_JAMPKM010000001.1"/>
</dbReference>
<evidence type="ECO:0000256" key="1">
    <source>
        <dbReference type="SAM" id="MobiDB-lite"/>
    </source>
</evidence>
<reference evidence="3 4" key="1">
    <citation type="submission" date="2022-04" db="EMBL/GenBank/DDBJ databases">
        <title>Positive selection, recombination, and allopatry shape intraspecific diversity of widespread and dominant cyanobacteria.</title>
        <authorList>
            <person name="Wei J."/>
            <person name="Shu W."/>
            <person name="Hu C."/>
        </authorList>
    </citation>
    <scope>NUCLEOTIDE SEQUENCE [LARGE SCALE GENOMIC DNA]</scope>
    <source>
        <strain evidence="3 4">GB2-A4</strain>
    </source>
</reference>
<protein>
    <submittedName>
        <fullName evidence="3">NIL domain-containing protein</fullName>
    </submittedName>
</protein>
<comment type="caution">
    <text evidence="3">The sequence shown here is derived from an EMBL/GenBank/DDBJ whole genome shotgun (WGS) entry which is preliminary data.</text>
</comment>
<dbReference type="Proteomes" id="UP001464891">
    <property type="component" value="Unassembled WGS sequence"/>
</dbReference>
<dbReference type="SMART" id="SM00930">
    <property type="entry name" value="NIL"/>
    <property type="match status" value="1"/>
</dbReference>